<accession>A0A1Y2EST1</accession>
<dbReference type="OrthoDB" id="10262929at2759"/>
<dbReference type="InterPro" id="IPR049270">
    <property type="entry name" value="CFAP58_CC"/>
</dbReference>
<protein>
    <recommendedName>
        <fullName evidence="3">Cilia- and flagella-associated protein 58 central coiled coil domain-containing protein</fullName>
    </recommendedName>
</protein>
<evidence type="ECO:0000259" key="3">
    <source>
        <dbReference type="Pfam" id="PF21771"/>
    </source>
</evidence>
<evidence type="ECO:0000313" key="5">
    <source>
        <dbReference type="Proteomes" id="UP000193920"/>
    </source>
</evidence>
<dbReference type="Pfam" id="PF21771">
    <property type="entry name" value="CFAP58_CC"/>
    <property type="match status" value="1"/>
</dbReference>
<gene>
    <name evidence="4" type="ORF">LY90DRAFT_502421</name>
</gene>
<feature type="domain" description="Cilia- and flagella-associated protein 58 central coiled coil" evidence="3">
    <location>
        <begin position="144"/>
        <end position="365"/>
    </location>
</feature>
<proteinExistence type="predicted"/>
<evidence type="ECO:0000313" key="4">
    <source>
        <dbReference type="EMBL" id="ORY74631.1"/>
    </source>
</evidence>
<dbReference type="GO" id="GO:0005856">
    <property type="term" value="C:cytoskeleton"/>
    <property type="evidence" value="ECO:0007669"/>
    <property type="project" value="TreeGrafter"/>
</dbReference>
<dbReference type="STRING" id="1754190.A0A1Y2EST1"/>
<name>A0A1Y2EST1_9FUNG</name>
<reference evidence="4 5" key="1">
    <citation type="submission" date="2016-08" db="EMBL/GenBank/DDBJ databases">
        <title>A Parts List for Fungal Cellulosomes Revealed by Comparative Genomics.</title>
        <authorList>
            <consortium name="DOE Joint Genome Institute"/>
            <person name="Haitjema C.H."/>
            <person name="Gilmore S.P."/>
            <person name="Henske J.K."/>
            <person name="Solomon K.V."/>
            <person name="De Groot R."/>
            <person name="Kuo A."/>
            <person name="Mondo S.J."/>
            <person name="Salamov A.A."/>
            <person name="Labutti K."/>
            <person name="Zhao Z."/>
            <person name="Chiniquy J."/>
            <person name="Barry K."/>
            <person name="Brewer H.M."/>
            <person name="Purvine S.O."/>
            <person name="Wright A.T."/>
            <person name="Boxma B."/>
            <person name="Van Alen T."/>
            <person name="Hackstein J.H."/>
            <person name="Baker S.E."/>
            <person name="Grigoriev I.V."/>
            <person name="O'Malley M.A."/>
        </authorList>
    </citation>
    <scope>NUCLEOTIDE SEQUENCE [LARGE SCALE GENOMIC DNA]</scope>
    <source>
        <strain evidence="4 5">G1</strain>
    </source>
</reference>
<evidence type="ECO:0000256" key="1">
    <source>
        <dbReference type="ARBA" id="ARBA00023054"/>
    </source>
</evidence>
<feature type="coiled-coil region" evidence="2">
    <location>
        <begin position="172"/>
        <end position="308"/>
    </location>
</feature>
<dbReference type="PANTHER" id="PTHR32083:SF34">
    <property type="entry name" value="COILED-COIL DOMAIN-CONTAINING PROTEIN 146"/>
    <property type="match status" value="1"/>
</dbReference>
<dbReference type="PANTHER" id="PTHR32083">
    <property type="entry name" value="CILIA AND FLAGELLA-ASSOCIATED PROTEIN 58-RELATED"/>
    <property type="match status" value="1"/>
</dbReference>
<dbReference type="AlphaFoldDB" id="A0A1Y2EST1"/>
<organism evidence="4 5">
    <name type="scientific">Neocallimastix californiae</name>
    <dbReference type="NCBI Taxonomy" id="1754190"/>
    <lineage>
        <taxon>Eukaryota</taxon>
        <taxon>Fungi</taxon>
        <taxon>Fungi incertae sedis</taxon>
        <taxon>Chytridiomycota</taxon>
        <taxon>Chytridiomycota incertae sedis</taxon>
        <taxon>Neocallimastigomycetes</taxon>
        <taxon>Neocallimastigales</taxon>
        <taxon>Neocallimastigaceae</taxon>
        <taxon>Neocallimastix</taxon>
    </lineage>
</organism>
<sequence length="485" mass="57223">MLLIVLMKKIQNKIATSIQLDKDIEEVENKRNELKNTKKNLIDKYNKCQEDIHELEMQCRELYKKKELEKDKIHSQKTERVRLDIAIRSKVKELKIEHDLYIRELSEKDTALKAYHRIESAVNNILMTHITLNEQILEAEQAYKILVKEAEYYTDEIQNIHEKIDFGMYNFLKQEKIESEEKENMITNIELKKKLEKELEEASKNIEVNMIQSTLQRIAEIKEKVKVLVNETEILRQEIIVKDRELTKQKQMNASSYSFRDSCKNEANKLLALYREKREQIDQNIAKIENLNGLISNIESELVNMKSKYEASVIDRNSMGVKLLEQNDELCILYEKINIHEDIIRKGEKALGEREEEIKKLKLVKSELNHTIETYKSREPLIGEYNKKIEDLQIELNKTLERVKELSAKVENPSGKRCNKIKGSDPDESKLLKKISRIEEQLVEKELNDLTMKIKNISRVMMSKISELSMYQSDTLALYQEKCEK</sequence>
<keyword evidence="5" id="KW-1185">Reference proteome</keyword>
<feature type="coiled-coil region" evidence="2">
    <location>
        <begin position="17"/>
        <end position="72"/>
    </location>
</feature>
<evidence type="ECO:0000256" key="2">
    <source>
        <dbReference type="SAM" id="Coils"/>
    </source>
</evidence>
<dbReference type="Proteomes" id="UP000193920">
    <property type="component" value="Unassembled WGS sequence"/>
</dbReference>
<feature type="non-terminal residue" evidence="4">
    <location>
        <position position="485"/>
    </location>
</feature>
<keyword evidence="1 2" id="KW-0175">Coiled coil</keyword>
<dbReference type="EMBL" id="MCOG01000028">
    <property type="protein sequence ID" value="ORY74631.1"/>
    <property type="molecule type" value="Genomic_DNA"/>
</dbReference>
<comment type="caution">
    <text evidence="4">The sequence shown here is derived from an EMBL/GenBank/DDBJ whole genome shotgun (WGS) entry which is preliminary data.</text>
</comment>
<feature type="coiled-coil region" evidence="2">
    <location>
        <begin position="358"/>
        <end position="448"/>
    </location>
</feature>